<evidence type="ECO:0000256" key="2">
    <source>
        <dbReference type="SAM" id="Phobius"/>
    </source>
</evidence>
<protein>
    <submittedName>
        <fullName evidence="3">Uncharacterized protein</fullName>
    </submittedName>
</protein>
<keyword evidence="2" id="KW-0472">Membrane</keyword>
<dbReference type="EMBL" id="AYYN01000128">
    <property type="protein sequence ID" value="KRM73885.1"/>
    <property type="molecule type" value="Genomic_DNA"/>
</dbReference>
<evidence type="ECO:0000256" key="1">
    <source>
        <dbReference type="SAM" id="MobiDB-lite"/>
    </source>
</evidence>
<proteinExistence type="predicted"/>
<keyword evidence="2" id="KW-0812">Transmembrane</keyword>
<reference evidence="3 4" key="1">
    <citation type="journal article" date="2015" name="Genome Announc.">
        <title>Expanding the biotechnology potential of lactobacilli through comparative genomics of 213 strains and associated genera.</title>
        <authorList>
            <person name="Sun Z."/>
            <person name="Harris H.M."/>
            <person name="McCann A."/>
            <person name="Guo C."/>
            <person name="Argimon S."/>
            <person name="Zhang W."/>
            <person name="Yang X."/>
            <person name="Jeffery I.B."/>
            <person name="Cooney J.C."/>
            <person name="Kagawa T.F."/>
            <person name="Liu W."/>
            <person name="Song Y."/>
            <person name="Salvetti E."/>
            <person name="Wrobel A."/>
            <person name="Rasinkangas P."/>
            <person name="Parkhill J."/>
            <person name="Rea M.C."/>
            <person name="O'Sullivan O."/>
            <person name="Ritari J."/>
            <person name="Douillard F.P."/>
            <person name="Paul Ross R."/>
            <person name="Yang R."/>
            <person name="Briner A.E."/>
            <person name="Felis G.E."/>
            <person name="de Vos W.M."/>
            <person name="Barrangou R."/>
            <person name="Klaenhammer T.R."/>
            <person name="Caufield P.W."/>
            <person name="Cui Y."/>
            <person name="Zhang H."/>
            <person name="O'Toole P.W."/>
        </authorList>
    </citation>
    <scope>NUCLEOTIDE SEQUENCE [LARGE SCALE GENOMIC DNA]</scope>
    <source>
        <strain evidence="3 4">DSM 20452</strain>
    </source>
</reference>
<evidence type="ECO:0000313" key="3">
    <source>
        <dbReference type="EMBL" id="KRM73885.1"/>
    </source>
</evidence>
<evidence type="ECO:0000313" key="4">
    <source>
        <dbReference type="Proteomes" id="UP000051612"/>
    </source>
</evidence>
<name>A0A0R2B2X4_9LACO</name>
<feature type="region of interest" description="Disordered" evidence="1">
    <location>
        <begin position="43"/>
        <end position="73"/>
    </location>
</feature>
<keyword evidence="2" id="KW-1133">Transmembrane helix</keyword>
<sequence>MNGWKEVLSIFAVTISVGLLIGMLLLINSTKKIDKSQQEIRQEKVTQAQSERSSESRLKASSTTVEVPEAETTYDTTEEVAPAVENTGEYEIVGDPIDYTDAPGPQAPEWYHECNAKKHRTQYIDRVQTDKSTAERRVTCGSFICHTDHFYQDFENLGYISPEREAYLSSLQESYRQSSSD</sequence>
<organism evidence="3 4">
    <name type="scientific">Ligilactobacillus murinus DSM 20452 = NBRC 14221</name>
    <dbReference type="NCBI Taxonomy" id="1423772"/>
    <lineage>
        <taxon>Bacteria</taxon>
        <taxon>Bacillati</taxon>
        <taxon>Bacillota</taxon>
        <taxon>Bacilli</taxon>
        <taxon>Lactobacillales</taxon>
        <taxon>Lactobacillaceae</taxon>
        <taxon>Ligilactobacillus</taxon>
    </lineage>
</organism>
<gene>
    <name evidence="3" type="ORF">FC48_GL000620</name>
</gene>
<comment type="caution">
    <text evidence="3">The sequence shown here is derived from an EMBL/GenBank/DDBJ whole genome shotgun (WGS) entry which is preliminary data.</text>
</comment>
<dbReference type="PATRIC" id="fig|1423772.3.peg.681"/>
<accession>A0A0R2B2X4</accession>
<dbReference type="RefSeq" id="WP_056959305.1">
    <property type="nucleotide sequence ID" value="NZ_AYYN01000128.1"/>
</dbReference>
<dbReference type="AlphaFoldDB" id="A0A0R2B2X4"/>
<dbReference type="Proteomes" id="UP000051612">
    <property type="component" value="Unassembled WGS sequence"/>
</dbReference>
<feature type="transmembrane region" description="Helical" evidence="2">
    <location>
        <begin position="6"/>
        <end position="27"/>
    </location>
</feature>